<evidence type="ECO:0000256" key="10">
    <source>
        <dbReference type="ARBA" id="ARBA00022837"/>
    </source>
</evidence>
<dbReference type="EMBL" id="JAODUO010000625">
    <property type="protein sequence ID" value="KAK2176995.1"/>
    <property type="molecule type" value="Genomic_DNA"/>
</dbReference>
<dbReference type="GO" id="GO:0001764">
    <property type="term" value="P:neuron migration"/>
    <property type="evidence" value="ECO:0007669"/>
    <property type="project" value="InterPro"/>
</dbReference>
<evidence type="ECO:0000256" key="4">
    <source>
        <dbReference type="ARBA" id="ARBA00022530"/>
    </source>
</evidence>
<evidence type="ECO:0000256" key="3">
    <source>
        <dbReference type="ARBA" id="ARBA00022525"/>
    </source>
</evidence>
<reference evidence="16" key="1">
    <citation type="journal article" date="2023" name="Mol. Biol. Evol.">
        <title>Third-Generation Sequencing Reveals the Adaptive Role of the Epigenome in Three Deep-Sea Polychaetes.</title>
        <authorList>
            <person name="Perez M."/>
            <person name="Aroh O."/>
            <person name="Sun Y."/>
            <person name="Lan Y."/>
            <person name="Juniper S.K."/>
            <person name="Young C.R."/>
            <person name="Angers B."/>
            <person name="Qian P.Y."/>
        </authorList>
    </citation>
    <scope>NUCLEOTIDE SEQUENCE</scope>
    <source>
        <strain evidence="16">R07B-5</strain>
    </source>
</reference>
<keyword evidence="4" id="KW-0272">Extracellular matrix</keyword>
<gene>
    <name evidence="16" type="ORF">NP493_626g01005</name>
</gene>
<evidence type="ECO:0000256" key="14">
    <source>
        <dbReference type="ARBA" id="ARBA00044961"/>
    </source>
</evidence>
<keyword evidence="8" id="KW-0720">Serine protease</keyword>
<dbReference type="Proteomes" id="UP001209878">
    <property type="component" value="Unassembled WGS sequence"/>
</dbReference>
<keyword evidence="6" id="KW-0479">Metal-binding</keyword>
<evidence type="ECO:0000256" key="15">
    <source>
        <dbReference type="ARBA" id="ARBA00046064"/>
    </source>
</evidence>
<dbReference type="GO" id="GO:0007417">
    <property type="term" value="P:central nervous system development"/>
    <property type="evidence" value="ECO:0007669"/>
    <property type="project" value="InterPro"/>
</dbReference>
<keyword evidence="9" id="KW-0862">Zinc</keyword>
<evidence type="ECO:0000256" key="6">
    <source>
        <dbReference type="ARBA" id="ARBA00022723"/>
    </source>
</evidence>
<keyword evidence="2" id="KW-0217">Developmental protein</keyword>
<sequence>MSHFIQFTFQYGCTYDESTGWPREYTVLLQYSNNGGILWHLLKEVHFHSRGVAKFFSVRIAMPAQTNSTRFRFWQPRHGGHMKSVWAVDNFFADGAMTNPDMLYETFDGEPDSTFWIFWPGGKIDKFCYFNTRQINVGCTPQSTNNFPVRLEYSQDHGKTWRLVVPPCSLDRLPMCADRETDTTVYYAGRTEYWQRVVVPLNGLQICGVARFRWYQGFFTTQDIPPEWAIDNVYIGMECRGHCGGHGTLTSQKTLDHTKWRTVSGAAQTKKCGQQVDSYSLHFVANGDRVLITRDLDLKYSTNGGIVWQTIEQFSFSEYTVAPKYIALHMPAKARTNSTRLRWWQPSTDGTYQQDWAIDQVNTQNTDIVISLDLVHVVVSWQCPELTVGVFVAGEGSVRYAVTADVTITEATYLQFFLSMGCTYNDHCFGVHLEYSLDFGQTWTALQMECMPSDVTCSGYHGSSTFKSDVFHDWKRVNMVLPHYVR</sequence>
<comment type="similarity">
    <text evidence="12">Belongs to the reelin family.</text>
</comment>
<evidence type="ECO:0000256" key="5">
    <source>
        <dbReference type="ARBA" id="ARBA00022670"/>
    </source>
</evidence>
<dbReference type="GO" id="GO:0070325">
    <property type="term" value="F:lipoprotein particle receptor binding"/>
    <property type="evidence" value="ECO:0007669"/>
    <property type="project" value="InterPro"/>
</dbReference>
<evidence type="ECO:0000256" key="7">
    <source>
        <dbReference type="ARBA" id="ARBA00022801"/>
    </source>
</evidence>
<dbReference type="PANTHER" id="PTHR11841:SF1">
    <property type="entry name" value="REELIN"/>
    <property type="match status" value="1"/>
</dbReference>
<dbReference type="InterPro" id="IPR034968">
    <property type="entry name" value="Reelin"/>
</dbReference>
<evidence type="ECO:0000313" key="17">
    <source>
        <dbReference type="Proteomes" id="UP001209878"/>
    </source>
</evidence>
<keyword evidence="3" id="KW-0964">Secreted</keyword>
<name>A0AAD9NNX6_RIDPI</name>
<evidence type="ECO:0000256" key="13">
    <source>
        <dbReference type="ARBA" id="ARBA00023900"/>
    </source>
</evidence>
<evidence type="ECO:0000256" key="12">
    <source>
        <dbReference type="ARBA" id="ARBA00023773"/>
    </source>
</evidence>
<evidence type="ECO:0000313" key="16">
    <source>
        <dbReference type="EMBL" id="KAK2176995.1"/>
    </source>
</evidence>
<dbReference type="GO" id="GO:0008236">
    <property type="term" value="F:serine-type peptidase activity"/>
    <property type="evidence" value="ECO:0007669"/>
    <property type="project" value="UniProtKB-KW"/>
</dbReference>
<comment type="function">
    <text evidence="15">Extracellular matrix serine protease secreted by pioneer neurons that plays a role in layering of neurons in the cerebral cortex and cerebellum by coordinating cell positioning during neurodevelopment. Regulates microtubule function in neurons and neuronal migration. Binding to the extracellular domains of lipoprotein receptors VLDLR and LRP8/APOER2 induces tyrosine phosphorylation of DAB1 and modulation of TAU phosphorylation. Affects migration of sympathetic preganglionic neurons in the spinal cord, where it seems to act as a barrier to neuronal migration. Enzymatic activity is important for the modulation of cell adhesion.</text>
</comment>
<comment type="subcellular location">
    <subcellularLocation>
        <location evidence="1">Secreted</location>
        <location evidence="1">Extracellular space</location>
        <location evidence="1">Extracellular matrix</location>
    </subcellularLocation>
</comment>
<dbReference type="Pfam" id="PF21471">
    <property type="entry name" value="Reelin_subrepeat-B"/>
    <property type="match status" value="4"/>
</dbReference>
<comment type="subunit">
    <text evidence="14">Oligomer of disulfide-linked homodimers.</text>
</comment>
<evidence type="ECO:0000256" key="1">
    <source>
        <dbReference type="ARBA" id="ARBA00004498"/>
    </source>
</evidence>
<dbReference type="AlphaFoldDB" id="A0AAD9NNX6"/>
<dbReference type="GO" id="GO:0007155">
    <property type="term" value="P:cell adhesion"/>
    <property type="evidence" value="ECO:0007669"/>
    <property type="project" value="UniProtKB-KW"/>
</dbReference>
<keyword evidence="17" id="KW-1185">Reference proteome</keyword>
<evidence type="ECO:0000256" key="8">
    <source>
        <dbReference type="ARBA" id="ARBA00022825"/>
    </source>
</evidence>
<accession>A0AAD9NNX6</accession>
<keyword evidence="5" id="KW-0645">Protease</keyword>
<keyword evidence="10" id="KW-0106">Calcium</keyword>
<keyword evidence="7" id="KW-0378">Hydrolase</keyword>
<evidence type="ECO:0000256" key="11">
    <source>
        <dbReference type="ARBA" id="ARBA00022889"/>
    </source>
</evidence>
<proteinExistence type="inferred from homology"/>
<dbReference type="GO" id="GO:0006508">
    <property type="term" value="P:proteolysis"/>
    <property type="evidence" value="ECO:0007669"/>
    <property type="project" value="UniProtKB-KW"/>
</dbReference>
<organism evidence="16 17">
    <name type="scientific">Ridgeia piscesae</name>
    <name type="common">Tubeworm</name>
    <dbReference type="NCBI Taxonomy" id="27915"/>
    <lineage>
        <taxon>Eukaryota</taxon>
        <taxon>Metazoa</taxon>
        <taxon>Spiralia</taxon>
        <taxon>Lophotrochozoa</taxon>
        <taxon>Annelida</taxon>
        <taxon>Polychaeta</taxon>
        <taxon>Sedentaria</taxon>
        <taxon>Canalipalpata</taxon>
        <taxon>Sabellida</taxon>
        <taxon>Siboglinidae</taxon>
        <taxon>Ridgeia</taxon>
    </lineage>
</organism>
<keyword evidence="11" id="KW-0130">Cell adhesion</keyword>
<dbReference type="PANTHER" id="PTHR11841">
    <property type="entry name" value="REELIN"/>
    <property type="match status" value="1"/>
</dbReference>
<evidence type="ECO:0000256" key="2">
    <source>
        <dbReference type="ARBA" id="ARBA00022473"/>
    </source>
</evidence>
<dbReference type="InterPro" id="IPR049419">
    <property type="entry name" value="Reelin_subrepeat-B"/>
</dbReference>
<evidence type="ECO:0000256" key="9">
    <source>
        <dbReference type="ARBA" id="ARBA00022833"/>
    </source>
</evidence>
<dbReference type="GO" id="GO:0046872">
    <property type="term" value="F:metal ion binding"/>
    <property type="evidence" value="ECO:0007669"/>
    <property type="project" value="UniProtKB-KW"/>
</dbReference>
<dbReference type="Gene3D" id="2.60.120.260">
    <property type="entry name" value="Galactose-binding domain-like"/>
    <property type="match status" value="5"/>
</dbReference>
<dbReference type="SUPFAM" id="SSF110296">
    <property type="entry name" value="Oligoxyloglucan reducing end-specific cellobiohydrolase"/>
    <property type="match status" value="1"/>
</dbReference>
<protein>
    <recommendedName>
        <fullName evidence="13">Reelin</fullName>
    </recommendedName>
</protein>
<comment type="caution">
    <text evidence="16">The sequence shown here is derived from an EMBL/GenBank/DDBJ whole genome shotgun (WGS) entry which is preliminary data.</text>
</comment>